<dbReference type="PROSITE" id="PS50922">
    <property type="entry name" value="TLC"/>
    <property type="match status" value="1"/>
</dbReference>
<feature type="transmembrane region" description="Helical" evidence="7">
    <location>
        <begin position="221"/>
        <end position="245"/>
    </location>
</feature>
<accession>A0ABM0GSB8</accession>
<evidence type="ECO:0000259" key="8">
    <source>
        <dbReference type="PROSITE" id="PS50922"/>
    </source>
</evidence>
<evidence type="ECO:0000256" key="7">
    <source>
        <dbReference type="SAM" id="Phobius"/>
    </source>
</evidence>
<dbReference type="InterPro" id="IPR006634">
    <property type="entry name" value="TLC-dom"/>
</dbReference>
<evidence type="ECO:0000313" key="9">
    <source>
        <dbReference type="Proteomes" id="UP000694865"/>
    </source>
</evidence>
<feature type="transmembrane region" description="Helical" evidence="7">
    <location>
        <begin position="64"/>
        <end position="83"/>
    </location>
</feature>
<evidence type="ECO:0000256" key="2">
    <source>
        <dbReference type="ARBA" id="ARBA00022692"/>
    </source>
</evidence>
<feature type="transmembrane region" description="Helical" evidence="7">
    <location>
        <begin position="187"/>
        <end position="209"/>
    </location>
</feature>
<sequence>MSTAIKLFTISVSINFSVLTFHFLPGVVVLILKRFRERWVATDQLLNLCDEKPWFAGKFLVDQLSSIILTITAIVVFAVSGVVQDPFGMPLAVQIAVAMDVGHYSYKLAQDFLLRKHITSFRFDALHHLVAIMTLSVFLAFEENGLNCLVGLLFEGNLPFFGISQLLKTLEIESCSRVHGVNKHCGFISTIIFRGIVPVVFIIVSMQFGSPFSMNYAVISFYFLSCVFFLILNIWVIKISFTGVVKYNKERRKHLMERALIGPRGANDDESAVGVDGTSAVEKFRIQTTHNNLRYMRPCANTNLNTPFTDSGRVSNRTIGAVANIQEKLFPAVLNNVNVSGSMADRTSSLSTESDRSRISFSFLPENVVDSRDSTPVSLVPRTELQHQLDAIRAPPDGEDCNDRQLLPRHGTMASKVSVGLPWIKRSLSESSISEKSSLKSEEHFFLGATSATMPVTLSPALPLAVLLPPPHVRIDMHQKQPADSQTSVTASSSSESISQSKS</sequence>
<dbReference type="RefSeq" id="XP_002736276.1">
    <property type="nucleotide sequence ID" value="XM_002736230.1"/>
</dbReference>
<protein>
    <submittedName>
        <fullName evidence="10">Uncharacterized protein LOC100370515</fullName>
    </submittedName>
</protein>
<evidence type="ECO:0000256" key="4">
    <source>
        <dbReference type="ARBA" id="ARBA00023136"/>
    </source>
</evidence>
<proteinExistence type="predicted"/>
<feature type="transmembrane region" description="Helical" evidence="7">
    <location>
        <begin position="12"/>
        <end position="32"/>
    </location>
</feature>
<name>A0ABM0GSB8_SACKO</name>
<keyword evidence="3 7" id="KW-1133">Transmembrane helix</keyword>
<gene>
    <name evidence="10" type="primary">LOC100370515</name>
</gene>
<evidence type="ECO:0000256" key="5">
    <source>
        <dbReference type="PROSITE-ProRule" id="PRU00205"/>
    </source>
</evidence>
<dbReference type="Proteomes" id="UP000694865">
    <property type="component" value="Unplaced"/>
</dbReference>
<feature type="compositionally biased region" description="Low complexity" evidence="6">
    <location>
        <begin position="485"/>
        <end position="503"/>
    </location>
</feature>
<evidence type="ECO:0000256" key="1">
    <source>
        <dbReference type="ARBA" id="ARBA00004141"/>
    </source>
</evidence>
<reference evidence="10" key="1">
    <citation type="submission" date="2025-08" db="UniProtKB">
        <authorList>
            <consortium name="RefSeq"/>
        </authorList>
    </citation>
    <scope>IDENTIFICATION</scope>
    <source>
        <tissue evidence="10">Testes</tissue>
    </source>
</reference>
<dbReference type="GeneID" id="100370515"/>
<evidence type="ECO:0000256" key="3">
    <source>
        <dbReference type="ARBA" id="ARBA00022989"/>
    </source>
</evidence>
<keyword evidence="4 5" id="KW-0472">Membrane</keyword>
<feature type="transmembrane region" description="Helical" evidence="7">
    <location>
        <begin position="89"/>
        <end position="109"/>
    </location>
</feature>
<keyword evidence="9" id="KW-1185">Reference proteome</keyword>
<evidence type="ECO:0000256" key="6">
    <source>
        <dbReference type="SAM" id="MobiDB-lite"/>
    </source>
</evidence>
<evidence type="ECO:0000313" key="10">
    <source>
        <dbReference type="RefSeq" id="XP_002736276.1"/>
    </source>
</evidence>
<organism evidence="9 10">
    <name type="scientific">Saccoglossus kowalevskii</name>
    <name type="common">Acorn worm</name>
    <dbReference type="NCBI Taxonomy" id="10224"/>
    <lineage>
        <taxon>Eukaryota</taxon>
        <taxon>Metazoa</taxon>
        <taxon>Hemichordata</taxon>
        <taxon>Enteropneusta</taxon>
        <taxon>Harrimaniidae</taxon>
        <taxon>Saccoglossus</taxon>
    </lineage>
</organism>
<feature type="domain" description="TLC" evidence="8">
    <location>
        <begin position="51"/>
        <end position="248"/>
    </location>
</feature>
<comment type="subcellular location">
    <subcellularLocation>
        <location evidence="1">Membrane</location>
        <topology evidence="1">Multi-pass membrane protein</topology>
    </subcellularLocation>
</comment>
<feature type="region of interest" description="Disordered" evidence="6">
    <location>
        <begin position="478"/>
        <end position="503"/>
    </location>
</feature>
<keyword evidence="2 5" id="KW-0812">Transmembrane</keyword>